<evidence type="ECO:0000313" key="8">
    <source>
        <dbReference type="EMBL" id="CCH62773.1"/>
    </source>
</evidence>
<evidence type="ECO:0000256" key="1">
    <source>
        <dbReference type="ARBA" id="ARBA00004099"/>
    </source>
</evidence>
<dbReference type="GeneID" id="14497951"/>
<feature type="region of interest" description="Disordered" evidence="7">
    <location>
        <begin position="1"/>
        <end position="20"/>
    </location>
</feature>
<dbReference type="InterPro" id="IPR007144">
    <property type="entry name" value="SSU_processome_Utp11"/>
</dbReference>
<comment type="function">
    <text evidence="1 6">Involved in nucleolar processing of pre-18S ribosomal RNA.</text>
</comment>
<evidence type="ECO:0000256" key="4">
    <source>
        <dbReference type="ARBA" id="ARBA00022552"/>
    </source>
</evidence>
<organism evidence="8 9">
    <name type="scientific">Henningerozyma blattae (strain ATCC 34711 / CBS 6284 / DSM 70876 / NBRC 10599 / NRRL Y-10934 / UCD 77-7)</name>
    <name type="common">Yeast</name>
    <name type="synonym">Tetrapisispora blattae</name>
    <dbReference type="NCBI Taxonomy" id="1071380"/>
    <lineage>
        <taxon>Eukaryota</taxon>
        <taxon>Fungi</taxon>
        <taxon>Dikarya</taxon>
        <taxon>Ascomycota</taxon>
        <taxon>Saccharomycotina</taxon>
        <taxon>Saccharomycetes</taxon>
        <taxon>Saccharomycetales</taxon>
        <taxon>Saccharomycetaceae</taxon>
        <taxon>Henningerozyma</taxon>
    </lineage>
</organism>
<comment type="similarity">
    <text evidence="3 6">Belongs to the UTP11 family.</text>
</comment>
<dbReference type="OrthoDB" id="29058at2759"/>
<dbReference type="InParanoid" id="I2H8S1"/>
<dbReference type="HOGENOM" id="CLU_061887_0_2_1"/>
<comment type="subcellular location">
    <subcellularLocation>
        <location evidence="2 6">Nucleus</location>
        <location evidence="2 6">Nucleolus</location>
    </subcellularLocation>
</comment>
<dbReference type="KEGG" id="tbl:TBLA_0I01130"/>
<evidence type="ECO:0000256" key="2">
    <source>
        <dbReference type="ARBA" id="ARBA00004604"/>
    </source>
</evidence>
<evidence type="ECO:0000313" key="9">
    <source>
        <dbReference type="Proteomes" id="UP000002866"/>
    </source>
</evidence>
<dbReference type="GO" id="GO:0032040">
    <property type="term" value="C:small-subunit processome"/>
    <property type="evidence" value="ECO:0007669"/>
    <property type="project" value="UniProtKB-UniRule"/>
</dbReference>
<dbReference type="Proteomes" id="UP000002866">
    <property type="component" value="Chromosome 9"/>
</dbReference>
<dbReference type="EMBL" id="HE806324">
    <property type="protein sequence ID" value="CCH62773.1"/>
    <property type="molecule type" value="Genomic_DNA"/>
</dbReference>
<dbReference type="GO" id="GO:0000447">
    <property type="term" value="P:endonucleolytic cleavage in ITS1 to separate SSU-rRNA from 5.8S rRNA and LSU-rRNA from tricistronic rRNA transcript (SSU-rRNA, 5.8S rRNA, LSU-rRNA)"/>
    <property type="evidence" value="ECO:0007669"/>
    <property type="project" value="EnsemblFungi"/>
</dbReference>
<dbReference type="Pfam" id="PF03998">
    <property type="entry name" value="Utp11"/>
    <property type="match status" value="1"/>
</dbReference>
<dbReference type="eggNOG" id="KOG3237">
    <property type="taxonomic scope" value="Eukaryota"/>
</dbReference>
<keyword evidence="4 6" id="KW-0698">rRNA processing</keyword>
<name>I2H8S1_HENB6</name>
<evidence type="ECO:0000256" key="5">
    <source>
        <dbReference type="ARBA" id="ARBA00023242"/>
    </source>
</evidence>
<reference evidence="8 9" key="1">
    <citation type="journal article" date="2011" name="Proc. Natl. Acad. Sci. U.S.A.">
        <title>Evolutionary erosion of yeast sex chromosomes by mating-type switching accidents.</title>
        <authorList>
            <person name="Gordon J.L."/>
            <person name="Armisen D."/>
            <person name="Proux-Wera E."/>
            <person name="Oheigeartaigh S.S."/>
            <person name="Byrne K.P."/>
            <person name="Wolfe K.H."/>
        </authorList>
    </citation>
    <scope>NUCLEOTIDE SEQUENCE [LARGE SCALE GENOMIC DNA]</scope>
    <source>
        <strain evidence="9">ATCC 34711 / CBS 6284 / DSM 70876 / NBRC 10599 / NRRL Y-10934 / UCD 77-7</strain>
    </source>
</reference>
<dbReference type="GO" id="GO:0000480">
    <property type="term" value="P:endonucleolytic cleavage in 5'-ETS of tricistronic rRNA transcript (SSU-rRNA, 5.8S rRNA, LSU-rRNA)"/>
    <property type="evidence" value="ECO:0007669"/>
    <property type="project" value="EnsemblFungi"/>
</dbReference>
<dbReference type="PANTHER" id="PTHR12838:SF0">
    <property type="entry name" value="U3 SMALL NUCLEOLAR RNA-ASSOCIATED PROTEIN 11-RELATED"/>
    <property type="match status" value="1"/>
</dbReference>
<evidence type="ECO:0000256" key="7">
    <source>
        <dbReference type="SAM" id="MobiDB-lite"/>
    </source>
</evidence>
<dbReference type="AlphaFoldDB" id="I2H8S1"/>
<proteinExistence type="inferred from homology"/>
<dbReference type="STRING" id="1071380.I2H8S1"/>
<gene>
    <name evidence="8" type="primary">TBLA0I01130</name>
    <name evidence="8" type="ORF">TBLA_0I01130</name>
</gene>
<dbReference type="OMA" id="DQLFKAE"/>
<dbReference type="GO" id="GO:0006412">
    <property type="term" value="P:translation"/>
    <property type="evidence" value="ECO:0007669"/>
    <property type="project" value="EnsemblFungi"/>
</dbReference>
<dbReference type="PANTHER" id="PTHR12838">
    <property type="entry name" value="U3 SMALL NUCLEOLAR RNA-ASSOCIATED PROTEIN 11"/>
    <property type="match status" value="1"/>
</dbReference>
<comment type="subunit">
    <text evidence="6">Component of the ribosomal small subunit (SSU) processome.</text>
</comment>
<dbReference type="FunCoup" id="I2H8S1">
    <property type="interactions" value="782"/>
</dbReference>
<dbReference type="RefSeq" id="XP_004182292.1">
    <property type="nucleotide sequence ID" value="XM_004182244.1"/>
</dbReference>
<protein>
    <recommendedName>
        <fullName evidence="6">U3 small nucleolar RNA-associated protein 11</fullName>
        <shortName evidence="6">U3 snoRNA-associated protein 11</shortName>
    </recommendedName>
</protein>
<keyword evidence="9" id="KW-1185">Reference proteome</keyword>
<dbReference type="PIRSF" id="PIRSF015952">
    <property type="entry name" value="U3snoRNP11"/>
    <property type="match status" value="1"/>
</dbReference>
<dbReference type="GO" id="GO:0000472">
    <property type="term" value="P:endonucleolytic cleavage to generate mature 5'-end of SSU-rRNA from (SSU-rRNA, 5.8S rRNA, LSU-rRNA)"/>
    <property type="evidence" value="ECO:0007669"/>
    <property type="project" value="EnsemblFungi"/>
</dbReference>
<keyword evidence="5 6" id="KW-0539">Nucleus</keyword>
<evidence type="ECO:0000256" key="6">
    <source>
        <dbReference type="PIRNR" id="PIRNR015952"/>
    </source>
</evidence>
<sequence length="241" mass="28023">MAKLVHNTQKKQHRERSQTAARSRLGFLEKHKDYVKRAQDYHAKQNTLKILRAKAQSRNEDEFYYGMNNKTISQPRSNINTNLSTDEIKLLKSQDLNYINTMHAMHKKSIEKQVSNLALPSTNSKHTIFVDSKSQLKTFDPKAYFKTTDALLYNKSNRLQKDQLQRADIKNSNTLITPADNTSKKLKNLNVLKSKYENLEKLSNVQSILKQQKILMNSKVGSKKMVKNGVTYFKFNKQRSR</sequence>
<accession>I2H8S1</accession>
<evidence type="ECO:0000256" key="3">
    <source>
        <dbReference type="ARBA" id="ARBA00008105"/>
    </source>
</evidence>